<reference evidence="8 9" key="1">
    <citation type="submission" date="2015-02" db="EMBL/GenBank/DDBJ databases">
        <authorList>
            <person name="Slaby B."/>
            <person name="Hentschel U."/>
        </authorList>
    </citation>
    <scope>NUCLEOTIDE SEQUENCE [LARGE SCALE GENOMIC DNA]</scope>
    <source>
        <strain evidence="8">15L</strain>
    </source>
</reference>
<dbReference type="HAMAP" id="MF_00235">
    <property type="entry name" value="Adenylate_kinase_Adk"/>
    <property type="match status" value="1"/>
</dbReference>
<evidence type="ECO:0000256" key="2">
    <source>
        <dbReference type="ARBA" id="ARBA00022727"/>
    </source>
</evidence>
<dbReference type="PROSITE" id="PS00113">
    <property type="entry name" value="ADENYLATE_KINASE"/>
    <property type="match status" value="1"/>
</dbReference>
<evidence type="ECO:0000256" key="4">
    <source>
        <dbReference type="ARBA" id="ARBA00022777"/>
    </source>
</evidence>
<dbReference type="InterPro" id="IPR000850">
    <property type="entry name" value="Adenylat/UMP-CMP_kin"/>
</dbReference>
<dbReference type="GO" id="GO:0005737">
    <property type="term" value="C:cytoplasm"/>
    <property type="evidence" value="ECO:0007669"/>
    <property type="project" value="UniProtKB-SubCell"/>
</dbReference>
<feature type="binding site" evidence="5">
    <location>
        <position position="38"/>
    </location>
    <ligand>
        <name>AMP</name>
        <dbReference type="ChEBI" id="CHEBI:456215"/>
    </ligand>
</feature>
<dbReference type="NCBIfam" id="NF011100">
    <property type="entry name" value="PRK14527.1"/>
    <property type="match status" value="1"/>
</dbReference>
<comment type="caution">
    <text evidence="8">The sequence shown here is derived from an EMBL/GenBank/DDBJ whole genome shotgun (WGS) entry which is preliminary data.</text>
</comment>
<comment type="function">
    <text evidence="5">Catalyzes the reversible transfer of the terminal phosphate group between ATP and AMP. Plays an important role in cellular energy homeostasis and in adenine nucleotide metabolism.</text>
</comment>
<dbReference type="EC" id="2.7.4.3" evidence="5 7"/>
<evidence type="ECO:0000256" key="5">
    <source>
        <dbReference type="HAMAP-Rule" id="MF_00235"/>
    </source>
</evidence>
<evidence type="ECO:0000256" key="7">
    <source>
        <dbReference type="RuleBase" id="RU003331"/>
    </source>
</evidence>
<evidence type="ECO:0000256" key="3">
    <source>
        <dbReference type="ARBA" id="ARBA00022741"/>
    </source>
</evidence>
<organism evidence="8 9">
    <name type="scientific">Candidatus Synechococcus spongiarum 15L</name>
    <dbReference type="NCBI Taxonomy" id="1608419"/>
    <lineage>
        <taxon>Bacteria</taxon>
        <taxon>Bacillati</taxon>
        <taxon>Cyanobacteriota</taxon>
        <taxon>Cyanophyceae</taxon>
        <taxon>Synechococcales</taxon>
        <taxon>Synechococcaceae</taxon>
        <taxon>Synechococcus</taxon>
    </lineage>
</organism>
<feature type="binding site" evidence="5">
    <location>
        <position position="33"/>
    </location>
    <ligand>
        <name>AMP</name>
        <dbReference type="ChEBI" id="CHEBI:456215"/>
    </ligand>
</feature>
<dbReference type="Pfam" id="PF00406">
    <property type="entry name" value="ADK"/>
    <property type="match status" value="1"/>
</dbReference>
<comment type="caution">
    <text evidence="5">Lacks conserved residue(s) required for the propagation of feature annotation.</text>
</comment>
<dbReference type="Proteomes" id="UP000035037">
    <property type="component" value="Unassembled WGS sequence"/>
</dbReference>
<keyword evidence="4 5" id="KW-0418">Kinase</keyword>
<keyword evidence="3 5" id="KW-0547">Nucleotide-binding</keyword>
<feature type="binding site" evidence="5">
    <location>
        <position position="140"/>
    </location>
    <ligand>
        <name>AMP</name>
        <dbReference type="ChEBI" id="CHEBI:456215"/>
    </ligand>
</feature>
<feature type="binding site" evidence="5">
    <location>
        <begin position="59"/>
        <end position="61"/>
    </location>
    <ligand>
        <name>AMP</name>
        <dbReference type="ChEBI" id="CHEBI:456215"/>
    </ligand>
</feature>
<dbReference type="AlphaFoldDB" id="A0A0G8AWU5"/>
<dbReference type="Gene3D" id="3.40.50.300">
    <property type="entry name" value="P-loop containing nucleotide triphosphate hydrolases"/>
    <property type="match status" value="1"/>
</dbReference>
<dbReference type="PRINTS" id="PR00094">
    <property type="entry name" value="ADENYLTKNASE"/>
</dbReference>
<feature type="binding site" evidence="5">
    <location>
        <position position="92"/>
    </location>
    <ligand>
        <name>AMP</name>
        <dbReference type="ChEBI" id="CHEBI:456215"/>
    </ligand>
</feature>
<feature type="binding site" evidence="5">
    <location>
        <position position="127"/>
    </location>
    <ligand>
        <name>ATP</name>
        <dbReference type="ChEBI" id="CHEBI:30616"/>
    </ligand>
</feature>
<feature type="binding site" evidence="5">
    <location>
        <position position="129"/>
    </location>
    <ligand>
        <name>AMP</name>
        <dbReference type="ChEBI" id="CHEBI:456215"/>
    </ligand>
</feature>
<dbReference type="NCBIfam" id="NF011104">
    <property type="entry name" value="PRK14531.1"/>
    <property type="match status" value="1"/>
</dbReference>
<comment type="subunit">
    <text evidence="5 7">Monomer.</text>
</comment>
<sequence length="192" mass="20988">MRERVVVLGPPGAGKGTQCKLLAAARGLLHLSTGDLLRAEVDAESSLGQQVKAVVARGDLVSDDLVLAIVRNRLAIHREGWLLDGFPRNSTQAAMLDDLLADLGQPLRVALQLQVPEEELVARLLGRGRCDDSEVVVRRRLQIYARETEPINAHYQARELLKCVDGLGSVEDVATRIGNSLDEREHGEETIC</sequence>
<keyword evidence="1 5" id="KW-0808">Transferase</keyword>
<feature type="binding site" evidence="5">
    <location>
        <begin position="85"/>
        <end position="88"/>
    </location>
    <ligand>
        <name>AMP</name>
        <dbReference type="ChEBI" id="CHEBI:456215"/>
    </ligand>
</feature>
<evidence type="ECO:0000313" key="9">
    <source>
        <dbReference type="Proteomes" id="UP000035037"/>
    </source>
</evidence>
<dbReference type="InterPro" id="IPR033690">
    <property type="entry name" value="Adenylat_kinase_CS"/>
</dbReference>
<reference evidence="8 9" key="2">
    <citation type="submission" date="2015-05" db="EMBL/GenBank/DDBJ databases">
        <title>Lifestyle Evolution in Cyanobacterial Symbionts of Sponges.</title>
        <authorList>
            <person name="Burgsdorf I."/>
            <person name="Slaby B.M."/>
            <person name="Handley K.M."/>
            <person name="Haber M."/>
            <person name="Blom J."/>
            <person name="Marshall C.W."/>
            <person name="Gilbert J.A."/>
            <person name="Hentschel U."/>
            <person name="Steindler L."/>
        </authorList>
    </citation>
    <scope>NUCLEOTIDE SEQUENCE [LARGE SCALE GENOMIC DNA]</scope>
    <source>
        <strain evidence="8">15L</strain>
    </source>
</reference>
<name>A0A0G8AWU5_9SYNE</name>
<accession>A0A0G8AWU5</accession>
<dbReference type="GO" id="GO:0044209">
    <property type="term" value="P:AMP salvage"/>
    <property type="evidence" value="ECO:0007669"/>
    <property type="project" value="UniProtKB-UniRule"/>
</dbReference>
<gene>
    <name evidence="5" type="primary">adk</name>
    <name evidence="8" type="ORF">TQ37_03280</name>
</gene>
<dbReference type="NCBIfam" id="NF001381">
    <property type="entry name" value="PRK00279.1-3"/>
    <property type="match status" value="1"/>
</dbReference>
<dbReference type="CDD" id="cd01428">
    <property type="entry name" value="ADK"/>
    <property type="match status" value="1"/>
</dbReference>
<dbReference type="NCBIfam" id="NF011105">
    <property type="entry name" value="PRK14532.1"/>
    <property type="match status" value="1"/>
</dbReference>
<dbReference type="SUPFAM" id="SSF52540">
    <property type="entry name" value="P-loop containing nucleoside triphosphate hydrolases"/>
    <property type="match status" value="1"/>
</dbReference>
<evidence type="ECO:0000256" key="1">
    <source>
        <dbReference type="ARBA" id="ARBA00022679"/>
    </source>
</evidence>
<keyword evidence="5" id="KW-0963">Cytoplasm</keyword>
<feature type="region of interest" description="NMP" evidence="5">
    <location>
        <begin position="32"/>
        <end position="61"/>
    </location>
</feature>
<comment type="domain">
    <text evidence="5">Consists of three domains, a large central CORE domain and two small peripheral domains, NMPbind and LID, which undergo movements during catalysis. The LID domain closes over the site of phosphoryl transfer upon ATP binding. Assembling and dissambling the active center during each catalytic cycle provides an effective means to prevent ATP hydrolysis.</text>
</comment>
<dbReference type="GO" id="GO:0004017">
    <property type="term" value="F:AMP kinase activity"/>
    <property type="evidence" value="ECO:0007669"/>
    <property type="project" value="UniProtKB-UniRule"/>
</dbReference>
<dbReference type="UniPathway" id="UPA00588">
    <property type="reaction ID" value="UER00649"/>
</dbReference>
<dbReference type="GO" id="GO:0005524">
    <property type="term" value="F:ATP binding"/>
    <property type="evidence" value="ECO:0007669"/>
    <property type="project" value="UniProtKB-UniRule"/>
</dbReference>
<dbReference type="PATRIC" id="fig|1608419.3.peg.2095"/>
<dbReference type="EMBL" id="JYFQ01000066">
    <property type="protein sequence ID" value="KKZ13834.1"/>
    <property type="molecule type" value="Genomic_DNA"/>
</dbReference>
<dbReference type="STRING" id="431041.FLM9_265"/>
<keyword evidence="2 5" id="KW-0545">Nucleotide biosynthesis</keyword>
<comment type="similarity">
    <text evidence="5 6">Belongs to the adenylate kinase family.</text>
</comment>
<keyword evidence="5 7" id="KW-0067">ATP-binding</keyword>
<dbReference type="InterPro" id="IPR027417">
    <property type="entry name" value="P-loop_NTPase"/>
</dbReference>
<feature type="binding site" evidence="5">
    <location>
        <begin position="12"/>
        <end position="17"/>
    </location>
    <ligand>
        <name>ATP</name>
        <dbReference type="ChEBI" id="CHEBI:30616"/>
    </ligand>
</feature>
<proteinExistence type="inferred from homology"/>
<evidence type="ECO:0000313" key="8">
    <source>
        <dbReference type="EMBL" id="KKZ13834.1"/>
    </source>
</evidence>
<evidence type="ECO:0000256" key="6">
    <source>
        <dbReference type="RuleBase" id="RU003330"/>
    </source>
</evidence>
<dbReference type="PANTHER" id="PTHR23359">
    <property type="entry name" value="NUCLEOTIDE KINASE"/>
    <property type="match status" value="1"/>
</dbReference>
<comment type="pathway">
    <text evidence="5">Purine metabolism; AMP biosynthesis via salvage pathway; AMP from ADP: step 1/1.</text>
</comment>
<protein>
    <recommendedName>
        <fullName evidence="5 7">Adenylate kinase</fullName>
        <shortName evidence="5">AK</shortName>
        <ecNumber evidence="5 7">2.7.4.3</ecNumber>
    </recommendedName>
    <alternativeName>
        <fullName evidence="5">ATP-AMP transphosphorylase</fullName>
    </alternativeName>
    <alternativeName>
        <fullName evidence="5">ATP:AMP phosphotransferase</fullName>
    </alternativeName>
    <alternativeName>
        <fullName evidence="5">Adenylate monophosphate kinase</fullName>
    </alternativeName>
</protein>
<feature type="binding site" evidence="5">
    <location>
        <position position="168"/>
    </location>
    <ligand>
        <name>ATP</name>
        <dbReference type="ChEBI" id="CHEBI:30616"/>
    </ligand>
</feature>
<comment type="catalytic activity">
    <reaction evidence="5 7">
        <text>AMP + ATP = 2 ADP</text>
        <dbReference type="Rhea" id="RHEA:12973"/>
        <dbReference type="ChEBI" id="CHEBI:30616"/>
        <dbReference type="ChEBI" id="CHEBI:456215"/>
        <dbReference type="ChEBI" id="CHEBI:456216"/>
        <dbReference type="EC" id="2.7.4.3"/>
    </reaction>
</comment>
<comment type="subcellular location">
    <subcellularLocation>
        <location evidence="5 7">Cytoplasm</location>
    </subcellularLocation>
</comment>